<feature type="region of interest" description="Disordered" evidence="1">
    <location>
        <begin position="148"/>
        <end position="168"/>
    </location>
</feature>
<dbReference type="InterPro" id="IPR044953">
    <property type="entry name" value="At1g04390-like"/>
</dbReference>
<feature type="compositionally biased region" description="Pro residues" evidence="1">
    <location>
        <begin position="151"/>
        <end position="161"/>
    </location>
</feature>
<organism evidence="2">
    <name type="scientific">Oryza sativa subsp. indica</name>
    <name type="common">Rice</name>
    <dbReference type="NCBI Taxonomy" id="39946"/>
    <lineage>
        <taxon>Eukaryota</taxon>
        <taxon>Viridiplantae</taxon>
        <taxon>Streptophyta</taxon>
        <taxon>Embryophyta</taxon>
        <taxon>Tracheophyta</taxon>
        <taxon>Spermatophyta</taxon>
        <taxon>Magnoliopsida</taxon>
        <taxon>Liliopsida</taxon>
        <taxon>Poales</taxon>
        <taxon>Poaceae</taxon>
        <taxon>BOP clade</taxon>
        <taxon>Oryzoideae</taxon>
        <taxon>Oryzeae</taxon>
        <taxon>Oryzinae</taxon>
        <taxon>Oryza</taxon>
        <taxon>Oryza sativa</taxon>
    </lineage>
</organism>
<dbReference type="PANTHER" id="PTHR35918">
    <property type="entry name" value="OS06G0674800 PROTEIN"/>
    <property type="match status" value="1"/>
</dbReference>
<protein>
    <submittedName>
        <fullName evidence="2">Uncharacterized protein</fullName>
    </submittedName>
</protein>
<name>A0A8F3ADM1_ORYSI</name>
<feature type="region of interest" description="Disordered" evidence="1">
    <location>
        <begin position="1"/>
        <end position="20"/>
    </location>
</feature>
<accession>A0A8F3ADM1</accession>
<feature type="region of interest" description="Disordered" evidence="1">
    <location>
        <begin position="76"/>
        <end position="124"/>
    </location>
</feature>
<feature type="region of interest" description="Disordered" evidence="1">
    <location>
        <begin position="184"/>
        <end position="203"/>
    </location>
</feature>
<gene>
    <name evidence="2" type="ORF">Xa7_IRBB7.40</name>
</gene>
<dbReference type="PANTHER" id="PTHR35918:SF1">
    <property type="entry name" value="BTB DOMAIN-CONTAINING PROTEIN"/>
    <property type="match status" value="1"/>
</dbReference>
<dbReference type="AlphaFoldDB" id="A0A8F3ADM1"/>
<proteinExistence type="predicted"/>
<reference evidence="2" key="1">
    <citation type="journal article" date="2021" name="Rice">
        <title>Xa7, a Small Orphan Gene Harboring Promoter Trap for AvrXa7, Leads to the Durable Resistance to Xanthomonas oryzae Pv. oryzae.</title>
        <authorList>
            <person name="Wang C."/>
            <person name="Chen S."/>
            <person name="Feng A."/>
            <person name="Su J."/>
            <person name="Wang W."/>
            <person name="Feng J."/>
            <person name="Chen B."/>
            <person name="Zhang M."/>
            <person name="Yang J."/>
            <person name="Zeng L."/>
            <person name="Zhu X."/>
        </authorList>
    </citation>
    <scope>NUCLEOTIDE SEQUENCE</scope>
</reference>
<evidence type="ECO:0000256" key="1">
    <source>
        <dbReference type="SAM" id="MobiDB-lite"/>
    </source>
</evidence>
<evidence type="ECO:0000313" key="2">
    <source>
        <dbReference type="EMBL" id="QWW20833.1"/>
    </source>
</evidence>
<dbReference type="EMBL" id="MW427595">
    <property type="protein sequence ID" value="QWW20833.1"/>
    <property type="molecule type" value="Genomic_DNA"/>
</dbReference>
<sequence length="700" mass="77848">MGGVPAQRARQRLAGEKVRHREYGRRIRREGGAWLRGGLERRVAVGDAEPPLACRAPALPAPLLYVPASLLYPRPEPPLRTRPSGTESSAPPLPIRSCAHLSPTPLRYRARRPTPPLRSRTRPPMPLPRLLWSPFWCCGRLLPQRRWSRLAPPPSSPPVSQPNPESRRFTQLRRAGDAMRAAAAAASKAAGKEKSRRKGGGGEQLLTDQVLSLRARLHHALSLGLAKSDGGPKKWQSTDAGIQSHVLKAASAFLGYLSNELLRLPPIKESISDILIALEALCGNGAMVLLNNEDLMAKVGALLGKSNPSIARIEALKFYQILLRSSKGCDLLMAPHYQHIIEGTINAMSRDDERLLTIEGCRTALLVLRYAGDHHRLFWSHAIDDVLYNILTGGCTASHKANQILCHDKLFNMVSENFMDIHSYVWDILGNLAVHCKNEYLSVRKGQDSALQALIHCVCSLAADAMQKSNTMKLSKDVHEPALRAVLMMLLSPSVYILSEANDDNIKPVRTLAKYCHLKSLQEMLQKEQPRWNSDCPRYDLTAALEPVKCSFSFSEVINVPLGWQALDKLIHWFYSGELPKIDPDCRWRNLNSEEQLSQLRPYAELSSLAEFWFLEGVKEESLSVVTSCLSSTSTAASVEFVGFAAQLGQWEMVEAAVSSVAHLYPKLRDSGQLEQLDDDVLNMLRTEYVRYSQHGGRSS</sequence>